<sequence length="262" mass="31036">MDALIKCDNFREKFIELLRKVPSVITTFPLLFALSKKERQEIESIHKDFDVIDIKTKELLSYKFWLDKSNLTDLEIEKYYEFFLKVGLKNLFDNFLEKSTIDYVTGILVGLDSNGRKNRSGFIFELMCQNVLLKLQKELDFKLYSQIKLSKIDEIKDYIDEDFSNKRMDFVIIKKNKVIDIECNFFNDAGSKPEEIIESYINRKNELAKKGIDFILITDGKNCWKDEEKTQLHKAFKYLNILNMYMAENGYLEKKIKEILSD</sequence>
<dbReference type="EMBL" id="VHHP01000001">
    <property type="protein sequence ID" value="TPR54731.1"/>
    <property type="molecule type" value="Genomic_DNA"/>
</dbReference>
<evidence type="ECO:0000259" key="1">
    <source>
        <dbReference type="Pfam" id="PF04556"/>
    </source>
</evidence>
<dbReference type="Proteomes" id="UP000316851">
    <property type="component" value="Unassembled WGS sequence"/>
</dbReference>
<dbReference type="GO" id="GO:0004519">
    <property type="term" value="F:endonuclease activity"/>
    <property type="evidence" value="ECO:0007669"/>
    <property type="project" value="UniProtKB-KW"/>
</dbReference>
<name>A0ABY2Z2W8_9BACT</name>
<gene>
    <name evidence="2" type="ORF">FJR74_00460</name>
</gene>
<keyword evidence="2" id="KW-0540">Nuclease</keyword>
<keyword evidence="2" id="KW-0255">Endonuclease</keyword>
<dbReference type="InterPro" id="IPR007637">
    <property type="entry name" value="Restrct_endonuc_II_DpnII-like"/>
</dbReference>
<organism evidence="2 3">
    <name type="scientific">Metamycoplasma neophronis</name>
    <dbReference type="NCBI Taxonomy" id="872983"/>
    <lineage>
        <taxon>Bacteria</taxon>
        <taxon>Bacillati</taxon>
        <taxon>Mycoplasmatota</taxon>
        <taxon>Mycoplasmoidales</taxon>
        <taxon>Metamycoplasmataceae</taxon>
        <taxon>Metamycoplasma</taxon>
    </lineage>
</organism>
<keyword evidence="2" id="KW-0378">Hydrolase</keyword>
<protein>
    <submittedName>
        <fullName evidence="2">Restriction endonuclease</fullName>
    </submittedName>
</protein>
<accession>A0ABY2Z2W8</accession>
<reference evidence="2" key="1">
    <citation type="submission" date="2019-06" db="EMBL/GenBank/DDBJ databases">
        <title>Mycoplasma neophronis type strain whole genome sequence.</title>
        <authorList>
            <person name="Spergser J."/>
        </authorList>
    </citation>
    <scope>NUCLEOTIDE SEQUENCE [LARGE SCALE GENOMIC DNA]</scope>
    <source>
        <strain evidence="2">DSM 24097</strain>
    </source>
</reference>
<feature type="domain" description="Restriction endonuclease type II DpnII-like" evidence="1">
    <location>
        <begin position="1"/>
        <end position="254"/>
    </location>
</feature>
<proteinExistence type="predicted"/>
<dbReference type="Pfam" id="PF04556">
    <property type="entry name" value="DpnII"/>
    <property type="match status" value="1"/>
</dbReference>
<keyword evidence="3" id="KW-1185">Reference proteome</keyword>
<evidence type="ECO:0000313" key="2">
    <source>
        <dbReference type="EMBL" id="TPR54731.1"/>
    </source>
</evidence>
<evidence type="ECO:0000313" key="3">
    <source>
        <dbReference type="Proteomes" id="UP000316851"/>
    </source>
</evidence>
<comment type="caution">
    <text evidence="2">The sequence shown here is derived from an EMBL/GenBank/DDBJ whole genome shotgun (WGS) entry which is preliminary data.</text>
</comment>